<evidence type="ECO:0008006" key="4">
    <source>
        <dbReference type="Google" id="ProtNLM"/>
    </source>
</evidence>
<feature type="compositionally biased region" description="Basic residues" evidence="1">
    <location>
        <begin position="34"/>
        <end position="49"/>
    </location>
</feature>
<reference evidence="2" key="1">
    <citation type="submission" date="2023-08" db="EMBL/GenBank/DDBJ databases">
        <authorList>
            <person name="Chen Y."/>
            <person name="Shah S."/>
            <person name="Dougan E. K."/>
            <person name="Thang M."/>
            <person name="Chan C."/>
        </authorList>
    </citation>
    <scope>NUCLEOTIDE SEQUENCE</scope>
</reference>
<feature type="region of interest" description="Disordered" evidence="1">
    <location>
        <begin position="1"/>
        <end position="113"/>
    </location>
</feature>
<protein>
    <recommendedName>
        <fullName evidence="4">Ubiquitin-like domain-containing protein</fullName>
    </recommendedName>
</protein>
<dbReference type="SUPFAM" id="SSF54236">
    <property type="entry name" value="Ubiquitin-like"/>
    <property type="match status" value="1"/>
</dbReference>
<dbReference type="AlphaFoldDB" id="A0AA36HTU7"/>
<feature type="region of interest" description="Disordered" evidence="1">
    <location>
        <begin position="129"/>
        <end position="154"/>
    </location>
</feature>
<dbReference type="CDD" id="cd17039">
    <property type="entry name" value="Ubl_ubiquitin_like"/>
    <property type="match status" value="1"/>
</dbReference>
<accession>A0AA36HTU7</accession>
<dbReference type="EMBL" id="CAUJNA010000304">
    <property type="protein sequence ID" value="CAJ1375177.1"/>
    <property type="molecule type" value="Genomic_DNA"/>
</dbReference>
<gene>
    <name evidence="2" type="ORF">EVOR1521_LOCUS4517</name>
</gene>
<dbReference type="InterPro" id="IPR029071">
    <property type="entry name" value="Ubiquitin-like_domsf"/>
</dbReference>
<keyword evidence="3" id="KW-1185">Reference proteome</keyword>
<proteinExistence type="predicted"/>
<dbReference type="Proteomes" id="UP001178507">
    <property type="component" value="Unassembled WGS sequence"/>
</dbReference>
<sequence>MAAAPGHVFPHQAQRPRSAPFGRAPGQRAPLWRQPRRKEKRKEKPKAAKVHSADSETDEAECEASPGGSTPIRSARDWHVPDLKIQQLVESTRQELPRAASTGPAKPKAAVSPCQVNRPMLSCGRLKRQDRELEAPEAASPASPASVPAPGSPGLSAWEAQEAYEAMEMERIKFYFRKPLAEAPCEMARCASKEMARCASVPLKRGKTPAREVEVPVTLNFVETGDKYTIRVDPDLRVGPDRGPDREPGQCLKGIIEEISGIAASCQTLFCNRCKMSNDRHTLRSYNAHQDVEVLVRFKGCRPGILQASTLKWRQQQAVREQRRQRARALSASEPKCRVMECWQSCVVPQNGTYFQYAKRGLEGKLAQRFDLQSDGKAADQRTQLFHDPFVSFGDYHTWRPGAGTREWDRIRNGPAYTQKLEFE</sequence>
<evidence type="ECO:0000256" key="1">
    <source>
        <dbReference type="SAM" id="MobiDB-lite"/>
    </source>
</evidence>
<evidence type="ECO:0000313" key="2">
    <source>
        <dbReference type="EMBL" id="CAJ1375177.1"/>
    </source>
</evidence>
<comment type="caution">
    <text evidence="2">The sequence shown here is derived from an EMBL/GenBank/DDBJ whole genome shotgun (WGS) entry which is preliminary data.</text>
</comment>
<evidence type="ECO:0000313" key="3">
    <source>
        <dbReference type="Proteomes" id="UP001178507"/>
    </source>
</evidence>
<organism evidence="2 3">
    <name type="scientific">Effrenium voratum</name>
    <dbReference type="NCBI Taxonomy" id="2562239"/>
    <lineage>
        <taxon>Eukaryota</taxon>
        <taxon>Sar</taxon>
        <taxon>Alveolata</taxon>
        <taxon>Dinophyceae</taxon>
        <taxon>Suessiales</taxon>
        <taxon>Symbiodiniaceae</taxon>
        <taxon>Effrenium</taxon>
    </lineage>
</organism>
<name>A0AA36HTU7_9DINO</name>
<feature type="compositionally biased region" description="Low complexity" evidence="1">
    <location>
        <begin position="136"/>
        <end position="154"/>
    </location>
</feature>